<sequence>MFYFTQNQTKKHMPTIETIDDVINTLKKIIDEAITNKSTTGYFAALYLKVTEKVKEGISNNFFENGERMEKLDVIFAKRYIEAYYNYQKNKPVTLSWEKAFSISDKYWPIVLQHLLIGMNAHINLDLGIAAAQVSEGKPINDLKNDFNKINTILASLVNEVENDLSKVWPFLKKILKYTHKIDNFLVNFSMELARNGAWKFATKIANTPKNEISEVINQRDIKVAKNASIIISPGLIPQILFRFIRIGEKGSVKDKIDDLMQN</sequence>
<accession>A0ABP1FH90</accession>
<dbReference type="EMBL" id="CAXJRC010000045">
    <property type="protein sequence ID" value="CAL2108545.1"/>
    <property type="molecule type" value="Genomic_DNA"/>
</dbReference>
<dbReference type="Proteomes" id="UP001497602">
    <property type="component" value="Unassembled WGS sequence"/>
</dbReference>
<name>A0ABP1FH90_9FLAO</name>
<evidence type="ECO:0000313" key="2">
    <source>
        <dbReference type="Proteomes" id="UP001497602"/>
    </source>
</evidence>
<protein>
    <submittedName>
        <fullName evidence="1">Uncharacterized protein</fullName>
    </submittedName>
</protein>
<dbReference type="Pfam" id="PF19458">
    <property type="entry name" value="DUF5995"/>
    <property type="match status" value="1"/>
</dbReference>
<keyword evidence="2" id="KW-1185">Reference proteome</keyword>
<dbReference type="InterPro" id="IPR046037">
    <property type="entry name" value="DUF5995"/>
</dbReference>
<gene>
    <name evidence="1" type="ORF">T190115A13A_80120</name>
</gene>
<evidence type="ECO:0000313" key="1">
    <source>
        <dbReference type="EMBL" id="CAL2108545.1"/>
    </source>
</evidence>
<reference evidence="1 2" key="1">
    <citation type="submission" date="2024-05" db="EMBL/GenBank/DDBJ databases">
        <authorList>
            <person name="Duchaud E."/>
        </authorList>
    </citation>
    <scope>NUCLEOTIDE SEQUENCE [LARGE SCALE GENOMIC DNA]</scope>
    <source>
        <strain evidence="1">Ena-SAMPLE-TAB-13-05-2024-13:56:06:370-140305</strain>
    </source>
</reference>
<proteinExistence type="predicted"/>
<organism evidence="1 2">
    <name type="scientific">Tenacibaculum vairaonense</name>
    <dbReference type="NCBI Taxonomy" id="3137860"/>
    <lineage>
        <taxon>Bacteria</taxon>
        <taxon>Pseudomonadati</taxon>
        <taxon>Bacteroidota</taxon>
        <taxon>Flavobacteriia</taxon>
        <taxon>Flavobacteriales</taxon>
        <taxon>Flavobacteriaceae</taxon>
        <taxon>Tenacibaculum</taxon>
    </lineage>
</organism>
<comment type="caution">
    <text evidence="1">The sequence shown here is derived from an EMBL/GenBank/DDBJ whole genome shotgun (WGS) entry which is preliminary data.</text>
</comment>